<dbReference type="GO" id="GO:0046872">
    <property type="term" value="F:metal ion binding"/>
    <property type="evidence" value="ECO:0007669"/>
    <property type="project" value="UniProtKB-KW"/>
</dbReference>
<dbReference type="InterPro" id="IPR036163">
    <property type="entry name" value="HMA_dom_sf"/>
</dbReference>
<accession>A0A8I1MW91</accession>
<dbReference type="PROSITE" id="PS01047">
    <property type="entry name" value="HMA_1"/>
    <property type="match status" value="1"/>
</dbReference>
<dbReference type="FunFam" id="3.30.70.100:FF:000001">
    <property type="entry name" value="ATPase copper transporting beta"/>
    <property type="match status" value="1"/>
</dbReference>
<dbReference type="RefSeq" id="WP_276728878.1">
    <property type="nucleotide sequence ID" value="NZ_JAFKMR010000013.1"/>
</dbReference>
<dbReference type="Gene3D" id="3.30.70.100">
    <property type="match status" value="1"/>
</dbReference>
<evidence type="ECO:0000256" key="2">
    <source>
        <dbReference type="ARBA" id="ARBA00022967"/>
    </source>
</evidence>
<keyword evidence="2" id="KW-1278">Translocase</keyword>
<dbReference type="InterPro" id="IPR027256">
    <property type="entry name" value="P-typ_ATPase_IB"/>
</dbReference>
<organism evidence="4 5">
    <name type="scientific">Thiomonas arsenitoxydans (strain DSM 22701 / CIP 110005 / 3As)</name>
    <dbReference type="NCBI Taxonomy" id="426114"/>
    <lineage>
        <taxon>Bacteria</taxon>
        <taxon>Pseudomonadati</taxon>
        <taxon>Pseudomonadota</taxon>
        <taxon>Betaproteobacteria</taxon>
        <taxon>Burkholderiales</taxon>
        <taxon>Thiomonas</taxon>
    </lineage>
</organism>
<evidence type="ECO:0000313" key="4">
    <source>
        <dbReference type="EMBL" id="MBN8743731.1"/>
    </source>
</evidence>
<gene>
    <name evidence="4" type="ORF">J0I24_05420</name>
</gene>
<dbReference type="EMBL" id="JAFKMR010000013">
    <property type="protein sequence ID" value="MBN8743731.1"/>
    <property type="molecule type" value="Genomic_DNA"/>
</dbReference>
<dbReference type="SUPFAM" id="SSF55008">
    <property type="entry name" value="HMA, heavy metal-associated domain"/>
    <property type="match status" value="1"/>
</dbReference>
<name>A0A8I1MW91_THIA3</name>
<dbReference type="PRINTS" id="PR00941">
    <property type="entry name" value="CDATPASE"/>
</dbReference>
<dbReference type="InterPro" id="IPR006121">
    <property type="entry name" value="HMA_dom"/>
</dbReference>
<reference evidence="4" key="1">
    <citation type="submission" date="2021-02" db="EMBL/GenBank/DDBJ databases">
        <title>Thiocyanate and organic carbon inputs drive convergent selection for specific autotrophic Afipia and Thiobacillus strains within complex microbiomes.</title>
        <authorList>
            <person name="Huddy R.J."/>
            <person name="Sachdeva R."/>
            <person name="Kadzinga F."/>
            <person name="Kantor R.S."/>
            <person name="Harrison S.T.L."/>
            <person name="Banfield J.F."/>
        </authorList>
    </citation>
    <scope>NUCLEOTIDE SEQUENCE</scope>
    <source>
        <strain evidence="4">SCN18_13_7_16_R3_B_64_19</strain>
    </source>
</reference>
<keyword evidence="1" id="KW-0479">Metal-binding</keyword>
<protein>
    <submittedName>
        <fullName evidence="4">Heavy-metal-associated domain-containing protein</fullName>
    </submittedName>
</protein>
<sequence length="68" mass="6830">MNTVQLQVTGMTCGHCVAAVTKALKSVPGTQDAQVDLASGRATVQGNAAPEALAKAVADEGYGVTLKD</sequence>
<dbReference type="InterPro" id="IPR017969">
    <property type="entry name" value="Heavy-metal-associated_CS"/>
</dbReference>
<feature type="domain" description="HMA" evidence="3">
    <location>
        <begin position="2"/>
        <end position="65"/>
    </location>
</feature>
<dbReference type="PROSITE" id="PS50846">
    <property type="entry name" value="HMA_2"/>
    <property type="match status" value="1"/>
</dbReference>
<dbReference type="GO" id="GO:0019829">
    <property type="term" value="F:ATPase-coupled monoatomic cation transmembrane transporter activity"/>
    <property type="evidence" value="ECO:0007669"/>
    <property type="project" value="InterPro"/>
</dbReference>
<evidence type="ECO:0000259" key="3">
    <source>
        <dbReference type="PROSITE" id="PS50846"/>
    </source>
</evidence>
<dbReference type="Proteomes" id="UP000664800">
    <property type="component" value="Unassembled WGS sequence"/>
</dbReference>
<proteinExistence type="predicted"/>
<dbReference type="AlphaFoldDB" id="A0A8I1MW91"/>
<dbReference type="GO" id="GO:0016020">
    <property type="term" value="C:membrane"/>
    <property type="evidence" value="ECO:0007669"/>
    <property type="project" value="InterPro"/>
</dbReference>
<dbReference type="CDD" id="cd00371">
    <property type="entry name" value="HMA"/>
    <property type="match status" value="1"/>
</dbReference>
<evidence type="ECO:0000313" key="5">
    <source>
        <dbReference type="Proteomes" id="UP000664800"/>
    </source>
</evidence>
<dbReference type="Pfam" id="PF00403">
    <property type="entry name" value="HMA"/>
    <property type="match status" value="1"/>
</dbReference>
<evidence type="ECO:0000256" key="1">
    <source>
        <dbReference type="ARBA" id="ARBA00022723"/>
    </source>
</evidence>
<comment type="caution">
    <text evidence="4">The sequence shown here is derived from an EMBL/GenBank/DDBJ whole genome shotgun (WGS) entry which is preliminary data.</text>
</comment>